<dbReference type="EMBL" id="BAABJM010000002">
    <property type="protein sequence ID" value="GAA5053961.1"/>
    <property type="molecule type" value="Genomic_DNA"/>
</dbReference>
<dbReference type="Pfam" id="PF00459">
    <property type="entry name" value="Inositol_P"/>
    <property type="match status" value="1"/>
</dbReference>
<dbReference type="SUPFAM" id="SSF56655">
    <property type="entry name" value="Carbohydrate phosphatase"/>
    <property type="match status" value="1"/>
</dbReference>
<dbReference type="Gene3D" id="3.30.540.10">
    <property type="entry name" value="Fructose-1,6-Bisphosphatase, subunit A, domain 1"/>
    <property type="match status" value="1"/>
</dbReference>
<dbReference type="PANTHER" id="PTHR20854">
    <property type="entry name" value="INOSITOL MONOPHOSPHATASE"/>
    <property type="match status" value="1"/>
</dbReference>
<name>A0ABP9KCQ1_9NOCA</name>
<reference evidence="2" key="1">
    <citation type="journal article" date="2019" name="Int. J. Syst. Evol. Microbiol.">
        <title>The Global Catalogue of Microorganisms (GCM) 10K type strain sequencing project: providing services to taxonomists for standard genome sequencing and annotation.</title>
        <authorList>
            <consortium name="The Broad Institute Genomics Platform"/>
            <consortium name="The Broad Institute Genome Sequencing Center for Infectious Disease"/>
            <person name="Wu L."/>
            <person name="Ma J."/>
        </authorList>
    </citation>
    <scope>NUCLEOTIDE SEQUENCE [LARGE SCALE GENOMIC DNA]</scope>
    <source>
        <strain evidence="2">JCM 18298</strain>
    </source>
</reference>
<evidence type="ECO:0008006" key="3">
    <source>
        <dbReference type="Google" id="ProtNLM"/>
    </source>
</evidence>
<dbReference type="Gene3D" id="3.40.190.80">
    <property type="match status" value="1"/>
</dbReference>
<keyword evidence="2" id="KW-1185">Reference proteome</keyword>
<proteinExistence type="predicted"/>
<organism evidence="1 2">
    <name type="scientific">Nocardia callitridis</name>
    <dbReference type="NCBI Taxonomy" id="648753"/>
    <lineage>
        <taxon>Bacteria</taxon>
        <taxon>Bacillati</taxon>
        <taxon>Actinomycetota</taxon>
        <taxon>Actinomycetes</taxon>
        <taxon>Mycobacteriales</taxon>
        <taxon>Nocardiaceae</taxon>
        <taxon>Nocardia</taxon>
    </lineage>
</organism>
<evidence type="ECO:0000313" key="2">
    <source>
        <dbReference type="Proteomes" id="UP001500603"/>
    </source>
</evidence>
<protein>
    <recommendedName>
        <fullName evidence="3">Inositol monophosphatase</fullName>
    </recommendedName>
</protein>
<comment type="caution">
    <text evidence="1">The sequence shown here is derived from an EMBL/GenBank/DDBJ whole genome shotgun (WGS) entry which is preliminary data.</text>
</comment>
<gene>
    <name evidence="1" type="ORF">GCM10023318_28350</name>
</gene>
<accession>A0ABP9KCQ1</accession>
<dbReference type="PRINTS" id="PR00377">
    <property type="entry name" value="IMPHPHTASES"/>
</dbReference>
<dbReference type="Proteomes" id="UP001500603">
    <property type="component" value="Unassembled WGS sequence"/>
</dbReference>
<evidence type="ECO:0000313" key="1">
    <source>
        <dbReference type="EMBL" id="GAA5053961.1"/>
    </source>
</evidence>
<dbReference type="InterPro" id="IPR000760">
    <property type="entry name" value="Inositol_monophosphatase-like"/>
</dbReference>
<dbReference type="PANTHER" id="PTHR20854:SF4">
    <property type="entry name" value="INOSITOL-1-MONOPHOSPHATASE-RELATED"/>
    <property type="match status" value="1"/>
</dbReference>
<sequence>MRVDVTNAAPPDTVIDRAARVAVAAAAEAGAAIRAGLAGALSVRTKDESGDLVTDLDLRAERIILGHIRRAFPEHRILAEEAGLLDSMDDAWCWVVDPLDGTNNVAVGLPVCTVGIALCHNGVPVVGVVHEPIPDRTWSAVRDRGAIGPNGLLWRPEHRPTKAPTLAWLQGYPVTRTDTAARALRLTLEASSRRLIQLWSPLLCWVMLSRGDIDGFVGYRAGLVDLPAGALLARESGIHVTDFDGAPLNDFFDPEGAEVDFIATRPELVSELTLLVKSAADVTVTGLPG</sequence>